<dbReference type="InterPro" id="IPR036938">
    <property type="entry name" value="PAP2/HPO_sf"/>
</dbReference>
<dbReference type="EMBL" id="SDWT01000002">
    <property type="protein sequence ID" value="RYB91685.1"/>
    <property type="molecule type" value="Genomic_DNA"/>
</dbReference>
<evidence type="ECO:0000259" key="7">
    <source>
        <dbReference type="Pfam" id="PF14378"/>
    </source>
</evidence>
<keyword evidence="2 6" id="KW-0812">Transmembrane</keyword>
<dbReference type="SUPFAM" id="SSF48317">
    <property type="entry name" value="Acid phosphatase/Vanadium-dependent haloperoxidase"/>
    <property type="match status" value="1"/>
</dbReference>
<gene>
    <name evidence="8" type="ORF">EUA93_16145</name>
</gene>
<keyword evidence="3 6" id="KW-1133">Transmembrane helix</keyword>
<feature type="transmembrane region" description="Helical" evidence="6">
    <location>
        <begin position="230"/>
        <end position="247"/>
    </location>
</feature>
<feature type="transmembrane region" description="Helical" evidence="6">
    <location>
        <begin position="253"/>
        <end position="273"/>
    </location>
</feature>
<evidence type="ECO:0000313" key="8">
    <source>
        <dbReference type="EMBL" id="RYB91685.1"/>
    </source>
</evidence>
<feature type="transmembrane region" description="Helical" evidence="6">
    <location>
        <begin position="204"/>
        <end position="223"/>
    </location>
</feature>
<evidence type="ECO:0000256" key="4">
    <source>
        <dbReference type="ARBA" id="ARBA00023136"/>
    </source>
</evidence>
<reference evidence="8 9" key="1">
    <citation type="submission" date="2019-01" db="EMBL/GenBank/DDBJ databases">
        <title>Novel species of Nocardioides.</title>
        <authorList>
            <person name="Liu Q."/>
            <person name="Xin Y.-H."/>
        </authorList>
    </citation>
    <scope>NUCLEOTIDE SEQUENCE [LARGE SCALE GENOMIC DNA]</scope>
    <source>
        <strain evidence="8 9">CGMCC 4.6882</strain>
    </source>
</reference>
<protein>
    <submittedName>
        <fullName evidence="8">Inositol phosphorylceramide synthase</fullName>
    </submittedName>
</protein>
<evidence type="ECO:0000256" key="6">
    <source>
        <dbReference type="SAM" id="Phobius"/>
    </source>
</evidence>
<dbReference type="OrthoDB" id="629685at2"/>
<dbReference type="Pfam" id="PF14378">
    <property type="entry name" value="PAP2_3"/>
    <property type="match status" value="1"/>
</dbReference>
<dbReference type="Gene3D" id="1.20.144.10">
    <property type="entry name" value="Phosphatidic acid phosphatase type 2/haloperoxidase"/>
    <property type="match status" value="1"/>
</dbReference>
<proteinExistence type="predicted"/>
<dbReference type="AlphaFoldDB" id="A0A4Q2RUY6"/>
<evidence type="ECO:0000256" key="1">
    <source>
        <dbReference type="ARBA" id="ARBA00004141"/>
    </source>
</evidence>
<dbReference type="InterPro" id="IPR052185">
    <property type="entry name" value="IPC_Synthase-Related"/>
</dbReference>
<evidence type="ECO:0000256" key="2">
    <source>
        <dbReference type="ARBA" id="ARBA00022692"/>
    </source>
</evidence>
<evidence type="ECO:0000313" key="9">
    <source>
        <dbReference type="Proteomes" id="UP000294071"/>
    </source>
</evidence>
<feature type="transmembrane region" description="Helical" evidence="6">
    <location>
        <begin position="31"/>
        <end position="51"/>
    </location>
</feature>
<feature type="region of interest" description="Disordered" evidence="5">
    <location>
        <begin position="279"/>
        <end position="299"/>
    </location>
</feature>
<dbReference type="CDD" id="cd03386">
    <property type="entry name" value="PAP2_Aur1_like"/>
    <property type="match status" value="1"/>
</dbReference>
<dbReference type="PANTHER" id="PTHR31310">
    <property type="match status" value="1"/>
</dbReference>
<dbReference type="GO" id="GO:0016020">
    <property type="term" value="C:membrane"/>
    <property type="evidence" value="ECO:0007669"/>
    <property type="project" value="UniProtKB-SubCell"/>
</dbReference>
<organism evidence="8 9">
    <name type="scientific">Nocardioides oleivorans</name>
    <dbReference type="NCBI Taxonomy" id="273676"/>
    <lineage>
        <taxon>Bacteria</taxon>
        <taxon>Bacillati</taxon>
        <taxon>Actinomycetota</taxon>
        <taxon>Actinomycetes</taxon>
        <taxon>Propionibacteriales</taxon>
        <taxon>Nocardioidaceae</taxon>
        <taxon>Nocardioides</taxon>
    </lineage>
</organism>
<dbReference type="PANTHER" id="PTHR31310:SF7">
    <property type="entry name" value="PA-PHOSPHATASE RELATED-FAMILY PROTEIN DDB_G0268928"/>
    <property type="match status" value="1"/>
</dbReference>
<feature type="domain" description="Inositolphosphotransferase Aur1/Ipt1" evidence="7">
    <location>
        <begin position="103"/>
        <end position="267"/>
    </location>
</feature>
<dbReference type="Proteomes" id="UP000294071">
    <property type="component" value="Unassembled WGS sequence"/>
</dbReference>
<keyword evidence="4 6" id="KW-0472">Membrane</keyword>
<name>A0A4Q2RUY6_9ACTN</name>
<feature type="transmembrane region" description="Helical" evidence="6">
    <location>
        <begin position="139"/>
        <end position="157"/>
    </location>
</feature>
<accession>A0A4Q2RUY6</accession>
<evidence type="ECO:0000256" key="5">
    <source>
        <dbReference type="SAM" id="MobiDB-lite"/>
    </source>
</evidence>
<feature type="transmembrane region" description="Helical" evidence="6">
    <location>
        <begin position="108"/>
        <end position="132"/>
    </location>
</feature>
<sequence length="299" mass="31616">MRGRTELRSATDDVARAAPLVPGSGTRHGPVAQLLIAWSPLSVILVAYWLAQWVTKPLGAGDGQLTNRLGAPLHVLGPARADDAIFGAVPSVCLQSRLVDGTTHWWDAVAAVVYVTHFLVIPLLTALAWFRLRDRFGEWLAAVLTMSVVGVIGYVAYPAAPPWLASERGDIGEVDRISGAGWGHLGLDWVTSVVDLGQGASNPVAAMPSLHAGAALLTALFLWSSTGPRLRAVLVAYAAAMALTLVYTGEHYVVDVLAGWLVAGAGMFAAGLARSARPRAGDRRRTAEVPPARDARRSP</sequence>
<comment type="caution">
    <text evidence="8">The sequence shown here is derived from an EMBL/GenBank/DDBJ whole genome shotgun (WGS) entry which is preliminary data.</text>
</comment>
<evidence type="ECO:0000256" key="3">
    <source>
        <dbReference type="ARBA" id="ARBA00022989"/>
    </source>
</evidence>
<keyword evidence="9" id="KW-1185">Reference proteome</keyword>
<comment type="subcellular location">
    <subcellularLocation>
        <location evidence="1">Membrane</location>
        <topology evidence="1">Multi-pass membrane protein</topology>
    </subcellularLocation>
</comment>
<dbReference type="InterPro" id="IPR026841">
    <property type="entry name" value="Aur1/Ipt1"/>
</dbReference>